<sequence>MHIKALVARTNVVLPPPSGPARIQHCIHQGLDELVKARTAMWTAELKLKRALSAPGVAGLLPDGKALLAGPTGAFVRHAGRKRVEQWFSLRERAFDHFTDEYLRLNRQPYADFCAAGMLIQEVLAASGRGYLWLIDAAIDADPQAKVSLGHQEPLLLDLIDEIHTLLHRSGEIRGGLYGCELKYDKGRWFQECLVHLPHVPLANSMGFTCRYICSICQEDASTCRHISGQNYDVRVVKDARGVCNVCRFSTEGCQHTQGQVLNVRASVMITDVELREISLVKRARDPLARISAIEKDASELLALFGYPPSPDDLVLCHTCMYPCQHRRTPNLPQNFVT</sequence>
<protein>
    <submittedName>
        <fullName evidence="1">Uncharacterized protein</fullName>
    </submittedName>
</protein>
<gene>
    <name evidence="1" type="ORF">FB458_1531</name>
</gene>
<evidence type="ECO:0000313" key="1">
    <source>
        <dbReference type="EMBL" id="TQJ08442.1"/>
    </source>
</evidence>
<comment type="caution">
    <text evidence="1">The sequence shown here is derived from an EMBL/GenBank/DDBJ whole genome shotgun (WGS) entry which is preliminary data.</text>
</comment>
<dbReference type="AlphaFoldDB" id="A0A542DZD0"/>
<proteinExistence type="predicted"/>
<reference evidence="1 2" key="1">
    <citation type="submission" date="2019-06" db="EMBL/GenBank/DDBJ databases">
        <title>Sequencing the genomes of 1000 actinobacteria strains.</title>
        <authorList>
            <person name="Klenk H.-P."/>
        </authorList>
    </citation>
    <scope>NUCLEOTIDE SEQUENCE [LARGE SCALE GENOMIC DNA]</scope>
    <source>
        <strain evidence="1 2">DSM 18607</strain>
    </source>
</reference>
<dbReference type="EMBL" id="VFMN01000001">
    <property type="protein sequence ID" value="TQJ08442.1"/>
    <property type="molecule type" value="Genomic_DNA"/>
</dbReference>
<name>A0A542DZD0_9MICO</name>
<organism evidence="1 2">
    <name type="scientific">Lapillicoccus jejuensis</name>
    <dbReference type="NCBI Taxonomy" id="402171"/>
    <lineage>
        <taxon>Bacteria</taxon>
        <taxon>Bacillati</taxon>
        <taxon>Actinomycetota</taxon>
        <taxon>Actinomycetes</taxon>
        <taxon>Micrococcales</taxon>
        <taxon>Intrasporangiaceae</taxon>
        <taxon>Lapillicoccus</taxon>
    </lineage>
</organism>
<keyword evidence="2" id="KW-1185">Reference proteome</keyword>
<evidence type="ECO:0000313" key="2">
    <source>
        <dbReference type="Proteomes" id="UP000317893"/>
    </source>
</evidence>
<accession>A0A542DZD0</accession>
<dbReference type="Proteomes" id="UP000317893">
    <property type="component" value="Unassembled WGS sequence"/>
</dbReference>